<accession>A0A2A9NMW8</accession>
<sequence length="192" mass="20827">LKWRLLEGGGQAYYELGVADSGALVGLSRAEMEMTLETLEMMAGEIGASVIVVKEIEVPEAMVEAVKAQQGAGMLLAEEKWARKCKKGITGGFRPGASDVEEESTAMTTEHVETDGDLGDETEEKDVFCLELTVKDDSMADATVFAMDPEPDAAEIADSEQESEGVQMQSVVVDLEIFTVFKPRPVRTRMQS</sequence>
<organism evidence="2 3">
    <name type="scientific">Amanita thiersii Skay4041</name>
    <dbReference type="NCBI Taxonomy" id="703135"/>
    <lineage>
        <taxon>Eukaryota</taxon>
        <taxon>Fungi</taxon>
        <taxon>Dikarya</taxon>
        <taxon>Basidiomycota</taxon>
        <taxon>Agaricomycotina</taxon>
        <taxon>Agaricomycetes</taxon>
        <taxon>Agaricomycetidae</taxon>
        <taxon>Agaricales</taxon>
        <taxon>Pluteineae</taxon>
        <taxon>Amanitaceae</taxon>
        <taxon>Amanita</taxon>
    </lineage>
</organism>
<gene>
    <name evidence="2" type="ORF">AMATHDRAFT_98844</name>
</gene>
<feature type="non-terminal residue" evidence="2">
    <location>
        <position position="192"/>
    </location>
</feature>
<evidence type="ECO:0000313" key="2">
    <source>
        <dbReference type="EMBL" id="PFH49607.1"/>
    </source>
</evidence>
<dbReference type="EMBL" id="KZ302024">
    <property type="protein sequence ID" value="PFH49607.1"/>
    <property type="molecule type" value="Genomic_DNA"/>
</dbReference>
<feature type="region of interest" description="Disordered" evidence="1">
    <location>
        <begin position="93"/>
        <end position="121"/>
    </location>
</feature>
<dbReference type="AlphaFoldDB" id="A0A2A9NMW8"/>
<dbReference type="Proteomes" id="UP000242287">
    <property type="component" value="Unassembled WGS sequence"/>
</dbReference>
<protein>
    <submittedName>
        <fullName evidence="2">Uncharacterized protein</fullName>
    </submittedName>
</protein>
<keyword evidence="3" id="KW-1185">Reference proteome</keyword>
<reference evidence="2 3" key="1">
    <citation type="submission" date="2014-02" db="EMBL/GenBank/DDBJ databases">
        <title>Transposable element dynamics among asymbiotic and ectomycorrhizal Amanita fungi.</title>
        <authorList>
            <consortium name="DOE Joint Genome Institute"/>
            <person name="Hess J."/>
            <person name="Skrede I."/>
            <person name="Wolfe B."/>
            <person name="LaButti K."/>
            <person name="Ohm R.A."/>
            <person name="Grigoriev I.V."/>
            <person name="Pringle A."/>
        </authorList>
    </citation>
    <scope>NUCLEOTIDE SEQUENCE [LARGE SCALE GENOMIC DNA]</scope>
    <source>
        <strain evidence="2 3">SKay4041</strain>
    </source>
</reference>
<evidence type="ECO:0000313" key="3">
    <source>
        <dbReference type="Proteomes" id="UP000242287"/>
    </source>
</evidence>
<feature type="non-terminal residue" evidence="2">
    <location>
        <position position="1"/>
    </location>
</feature>
<evidence type="ECO:0000256" key="1">
    <source>
        <dbReference type="SAM" id="MobiDB-lite"/>
    </source>
</evidence>
<name>A0A2A9NMW8_9AGAR</name>
<dbReference type="OrthoDB" id="248233at2759"/>
<proteinExistence type="predicted"/>